<proteinExistence type="predicted"/>
<organism evidence="1 2">
    <name type="scientific">Tamlana crocina</name>
    <dbReference type="NCBI Taxonomy" id="393006"/>
    <lineage>
        <taxon>Bacteria</taxon>
        <taxon>Pseudomonadati</taxon>
        <taxon>Bacteroidota</taxon>
        <taxon>Flavobacteriia</taxon>
        <taxon>Flavobacteriales</taxon>
        <taxon>Flavobacteriaceae</taxon>
        <taxon>Tamlana</taxon>
    </lineage>
</organism>
<reference evidence="1 2" key="1">
    <citation type="submission" date="2020-03" db="EMBL/GenBank/DDBJ databases">
        <title>Tamlana sp. nov, isolated from XXX.</title>
        <authorList>
            <person name="Cao W.R."/>
        </authorList>
    </citation>
    <scope>NUCLEOTIDE SEQUENCE [LARGE SCALE GENOMIC DNA]</scope>
    <source>
        <strain evidence="1 2">HST1-43</strain>
    </source>
</reference>
<dbReference type="Proteomes" id="UP000760545">
    <property type="component" value="Unassembled WGS sequence"/>
</dbReference>
<gene>
    <name evidence="1" type="ORF">HC176_07395</name>
</gene>
<sequence>MIKSAFDFNINILETEFKNDIDAVDILLYLQEFEHNNSYPRKLKTLVTATDADFKFTIKDLKSFNQVKNQSLKQYELVVSAIIINNPVAAALSTVYSTLANNKKYKFKVFSTREAALVWLNSFGF</sequence>
<dbReference type="Gene3D" id="3.40.970.30">
    <property type="entry name" value="yp_829618.1 like domains"/>
    <property type="match status" value="1"/>
</dbReference>
<protein>
    <recommendedName>
        <fullName evidence="3">STAS/SEC14 domain-containing protein</fullName>
    </recommendedName>
</protein>
<evidence type="ECO:0000313" key="1">
    <source>
        <dbReference type="EMBL" id="NJX15312.1"/>
    </source>
</evidence>
<dbReference type="RefSeq" id="WP_167917557.1">
    <property type="nucleotide sequence ID" value="NZ_JAAVJS010000008.1"/>
</dbReference>
<evidence type="ECO:0008006" key="3">
    <source>
        <dbReference type="Google" id="ProtNLM"/>
    </source>
</evidence>
<name>A0ABX1DB68_9FLAO</name>
<dbReference type="EMBL" id="JAAVJS010000008">
    <property type="protein sequence ID" value="NJX15312.1"/>
    <property type="molecule type" value="Genomic_DNA"/>
</dbReference>
<comment type="caution">
    <text evidence="1">The sequence shown here is derived from an EMBL/GenBank/DDBJ whole genome shotgun (WGS) entry which is preliminary data.</text>
</comment>
<accession>A0ABX1DB68</accession>
<evidence type="ECO:0000313" key="2">
    <source>
        <dbReference type="Proteomes" id="UP000760545"/>
    </source>
</evidence>
<keyword evidence="2" id="KW-1185">Reference proteome</keyword>